<comment type="caution">
    <text evidence="2">The sequence shown here is derived from an EMBL/GenBank/DDBJ whole genome shotgun (WGS) entry which is preliminary data.</text>
</comment>
<dbReference type="Gene3D" id="3.40.50.2300">
    <property type="match status" value="1"/>
</dbReference>
<evidence type="ECO:0000259" key="1">
    <source>
        <dbReference type="PROSITE" id="PS50110"/>
    </source>
</evidence>
<name>A0A644ZBK7_9ZZZZ</name>
<feature type="domain" description="Response regulatory" evidence="1">
    <location>
        <begin position="7"/>
        <end position="126"/>
    </location>
</feature>
<dbReference type="InterPro" id="IPR011006">
    <property type="entry name" value="CheY-like_superfamily"/>
</dbReference>
<reference evidence="2" key="1">
    <citation type="submission" date="2019-08" db="EMBL/GenBank/DDBJ databases">
        <authorList>
            <person name="Kucharzyk K."/>
            <person name="Murdoch R.W."/>
            <person name="Higgins S."/>
            <person name="Loffler F."/>
        </authorList>
    </citation>
    <scope>NUCLEOTIDE SEQUENCE</scope>
</reference>
<dbReference type="InterPro" id="IPR001789">
    <property type="entry name" value="Sig_transdc_resp-reg_receiver"/>
</dbReference>
<dbReference type="Pfam" id="PF00072">
    <property type="entry name" value="Response_reg"/>
    <property type="match status" value="1"/>
</dbReference>
<dbReference type="EMBL" id="VSSQ01008226">
    <property type="protein sequence ID" value="MPM38265.1"/>
    <property type="molecule type" value="Genomic_DNA"/>
</dbReference>
<evidence type="ECO:0000313" key="2">
    <source>
        <dbReference type="EMBL" id="MPM38265.1"/>
    </source>
</evidence>
<dbReference type="SUPFAM" id="SSF52172">
    <property type="entry name" value="CheY-like"/>
    <property type="match status" value="1"/>
</dbReference>
<gene>
    <name evidence="2" type="ORF">SDC9_84894</name>
</gene>
<dbReference type="GO" id="GO:0000160">
    <property type="term" value="P:phosphorelay signal transduction system"/>
    <property type="evidence" value="ECO:0007669"/>
    <property type="project" value="InterPro"/>
</dbReference>
<sequence length="131" mass="15231">MKHSLYSIQRILLNLFVLFSIAYLDLEEHGINTDTCNGIEEALILIEENSYDMVLIDQQLSNLKINKDGLNIAELIAINFPYLNKIIMVDQVKKEVVEAKRYGFIDEFIEKPVSVNVIIDMIYRIHNLKKM</sequence>
<organism evidence="2">
    <name type="scientific">bioreactor metagenome</name>
    <dbReference type="NCBI Taxonomy" id="1076179"/>
    <lineage>
        <taxon>unclassified sequences</taxon>
        <taxon>metagenomes</taxon>
        <taxon>ecological metagenomes</taxon>
    </lineage>
</organism>
<accession>A0A644ZBK7</accession>
<dbReference type="AlphaFoldDB" id="A0A644ZBK7"/>
<dbReference type="PROSITE" id="PS50110">
    <property type="entry name" value="RESPONSE_REGULATORY"/>
    <property type="match status" value="1"/>
</dbReference>
<proteinExistence type="predicted"/>
<protein>
    <recommendedName>
        <fullName evidence="1">Response regulatory domain-containing protein</fullName>
    </recommendedName>
</protein>